<evidence type="ECO:0000259" key="2">
    <source>
        <dbReference type="Pfam" id="PF13570"/>
    </source>
</evidence>
<name>A0A182JSM7_9DIPT</name>
<sequence>IIISGNGFHCLDSSWNEQRSREHDLCAAYFLQDIELNRTCNDLQMLLGFRVCTMPLTFALRKSGTEFYRELAFCITTSGSTGQPKTVLVPRTCIMSNVLSLSERFALCEHDVIFVCSPSTFDPFVVDIVMGLRAGATLLLVENSLRLSAKRLLDILFPRVTVMQMTPSMFTRWSRTDMMHTIFGPQTTLRTLVLGGEHFPILQRPADCRVNVYNIYGITEVSCWSMIQRVFHDNQTDVSLGEAIDESIILQIRNSNDESLQADLLANGSVVGQLYIGSCSRKCVILGENNDDVLLSTEHPLFRATGDLVELSKEGNYYYRGRCSRVIKRLGCRISLTELESVLQTHPSVEQCTSWFFDEQHRLVMFYKTNTEDPSLCEALWVKMREKLRTEKLPDEMHRIEQFPLTAHGKICPKGLSAIYENLKQSLMKNCISPTGYFRAELIAMGILHQSHAVKSSRAKKLKTSSSFMDRGGTSYAAICLHATLEENFKLQLPGLVALLLDPLVPLVEAIEYVELKDTSLNGCFLEDEDKVTVPIEKLLLIVRHYDLQKCVDSRGSIAFYQNIGSILSIGSHSGMLLTININTNAVISRVFLPDRIECSVSFFTIETNVYGVVGCYDGFLYCFNPREDGSIAWKYDAGGMIKSAPLVVPPSKVIIFGSYSTSHNLHCIVAGNRSYVIRWRIRIGTKPILSQPVALGGDDAELVLVATLDGNIAAVSIATGCLVWQRTSLRNIPIFSSPTFLPEYNKFACCSVDGALGIYDASKGTELTTHMFPGNVFSSLVVLKHLQDRVDFFVGCYDRHVHCVEYSPASGEILVEKWKVEVQSQIYATPLLIRRHLIVCTTSGWINLIDTDDTSEVKYSIVASIKMKGELFASPVAYGTKMFVGCRDNYLYEILVKV</sequence>
<dbReference type="InterPro" id="IPR052091">
    <property type="entry name" value="Beta-ala_Activ/Resist"/>
</dbReference>
<dbReference type="SMART" id="SM00564">
    <property type="entry name" value="PQQ"/>
    <property type="match status" value="2"/>
</dbReference>
<dbReference type="InterPro" id="IPR002372">
    <property type="entry name" value="PQQ_rpt_dom"/>
</dbReference>
<feature type="domain" description="Pyrrolo-quinoline quinone repeat" evidence="2">
    <location>
        <begin position="548"/>
        <end position="895"/>
    </location>
</feature>
<dbReference type="InterPro" id="IPR042099">
    <property type="entry name" value="ANL_N_sf"/>
</dbReference>
<dbReference type="EnsemblMetazoa" id="ACHR001509-RA">
    <property type="protein sequence ID" value="ACHR001509-PA"/>
    <property type="gene ID" value="ACHR001509"/>
</dbReference>
<dbReference type="Pfam" id="PF13570">
    <property type="entry name" value="Beta-prop_ACSF4"/>
    <property type="match status" value="1"/>
</dbReference>
<proteinExistence type="predicted"/>
<protein>
    <submittedName>
        <fullName evidence="3">Uncharacterized protein</fullName>
    </submittedName>
</protein>
<feature type="domain" description="AMP-dependent synthetase/ligase" evidence="1">
    <location>
        <begin position="70"/>
        <end position="277"/>
    </location>
</feature>
<dbReference type="InterPro" id="IPR000873">
    <property type="entry name" value="AMP-dep_synth/lig_dom"/>
</dbReference>
<dbReference type="PANTHER" id="PTHR44394:SF1">
    <property type="entry name" value="BETA-ALANINE-ACTIVATING ENZYME"/>
    <property type="match status" value="1"/>
</dbReference>
<dbReference type="SUPFAM" id="SSF56801">
    <property type="entry name" value="Acetyl-CoA synthetase-like"/>
    <property type="match status" value="1"/>
</dbReference>
<dbReference type="SUPFAM" id="SSF50998">
    <property type="entry name" value="Quinoprotein alcohol dehydrogenase-like"/>
    <property type="match status" value="1"/>
</dbReference>
<dbReference type="InterPro" id="IPR018391">
    <property type="entry name" value="PQQ_b-propeller_rpt"/>
</dbReference>
<keyword evidence="4" id="KW-1185">Reference proteome</keyword>
<evidence type="ECO:0000259" key="1">
    <source>
        <dbReference type="Pfam" id="PF00501"/>
    </source>
</evidence>
<dbReference type="InterPro" id="IPR045851">
    <property type="entry name" value="AMP-bd_C_sf"/>
</dbReference>
<dbReference type="InterPro" id="IPR015943">
    <property type="entry name" value="WD40/YVTN_repeat-like_dom_sf"/>
</dbReference>
<organism evidence="3 4">
    <name type="scientific">Anopheles christyi</name>
    <dbReference type="NCBI Taxonomy" id="43041"/>
    <lineage>
        <taxon>Eukaryota</taxon>
        <taxon>Metazoa</taxon>
        <taxon>Ecdysozoa</taxon>
        <taxon>Arthropoda</taxon>
        <taxon>Hexapoda</taxon>
        <taxon>Insecta</taxon>
        <taxon>Pterygota</taxon>
        <taxon>Neoptera</taxon>
        <taxon>Endopterygota</taxon>
        <taxon>Diptera</taxon>
        <taxon>Nematocera</taxon>
        <taxon>Culicoidea</taxon>
        <taxon>Culicidae</taxon>
        <taxon>Anophelinae</taxon>
        <taxon>Anopheles</taxon>
    </lineage>
</organism>
<dbReference type="PANTHER" id="PTHR44394">
    <property type="entry name" value="BETA-ALANINE-ACTIVATING ENZYME"/>
    <property type="match status" value="1"/>
</dbReference>
<dbReference type="Proteomes" id="UP000075881">
    <property type="component" value="Unassembled WGS sequence"/>
</dbReference>
<dbReference type="InterPro" id="IPR011047">
    <property type="entry name" value="Quinoprotein_ADH-like_sf"/>
</dbReference>
<dbReference type="Gene3D" id="3.30.300.30">
    <property type="match status" value="1"/>
</dbReference>
<dbReference type="STRING" id="43041.A0A182JSM7"/>
<dbReference type="Pfam" id="PF00501">
    <property type="entry name" value="AMP-binding"/>
    <property type="match status" value="1"/>
</dbReference>
<dbReference type="Gene3D" id="3.40.50.12780">
    <property type="entry name" value="N-terminal domain of ligase-like"/>
    <property type="match status" value="1"/>
</dbReference>
<evidence type="ECO:0000313" key="4">
    <source>
        <dbReference type="Proteomes" id="UP000075881"/>
    </source>
</evidence>
<dbReference type="VEuPathDB" id="VectorBase:ACHR001509"/>
<evidence type="ECO:0000313" key="3">
    <source>
        <dbReference type="EnsemblMetazoa" id="ACHR001509-PA"/>
    </source>
</evidence>
<reference evidence="3" key="2">
    <citation type="submission" date="2020-05" db="UniProtKB">
        <authorList>
            <consortium name="EnsemblMetazoa"/>
        </authorList>
    </citation>
    <scope>IDENTIFICATION</scope>
    <source>
        <strain evidence="3">ACHKN1017</strain>
    </source>
</reference>
<dbReference type="AlphaFoldDB" id="A0A182JSM7"/>
<dbReference type="Gene3D" id="2.130.10.10">
    <property type="entry name" value="YVTN repeat-like/Quinoprotein amine dehydrogenase"/>
    <property type="match status" value="1"/>
</dbReference>
<reference evidence="4" key="1">
    <citation type="submission" date="2013-03" db="EMBL/GenBank/DDBJ databases">
        <title>The Genome Sequence of Anopheles christyi ACHKN1017.</title>
        <authorList>
            <consortium name="The Broad Institute Genomics Platform"/>
            <person name="Neafsey D.E."/>
            <person name="Besansky N."/>
            <person name="Walker B."/>
            <person name="Young S.K."/>
            <person name="Zeng Q."/>
            <person name="Gargeya S."/>
            <person name="Fitzgerald M."/>
            <person name="Haas B."/>
            <person name="Abouelleil A."/>
            <person name="Allen A.W."/>
            <person name="Alvarado L."/>
            <person name="Arachchi H.M."/>
            <person name="Berlin A.M."/>
            <person name="Chapman S.B."/>
            <person name="Gainer-Dewar J."/>
            <person name="Goldberg J."/>
            <person name="Griggs A."/>
            <person name="Gujja S."/>
            <person name="Hansen M."/>
            <person name="Howarth C."/>
            <person name="Imamovic A."/>
            <person name="Ireland A."/>
            <person name="Larimer J."/>
            <person name="McCowan C."/>
            <person name="Murphy C."/>
            <person name="Pearson M."/>
            <person name="Poon T.W."/>
            <person name="Priest M."/>
            <person name="Roberts A."/>
            <person name="Saif S."/>
            <person name="Shea T."/>
            <person name="Sisk P."/>
            <person name="Sykes S."/>
            <person name="Wortman J."/>
            <person name="Nusbaum C."/>
            <person name="Birren B."/>
        </authorList>
    </citation>
    <scope>NUCLEOTIDE SEQUENCE [LARGE SCALE GENOMIC DNA]</scope>
    <source>
        <strain evidence="4">ACHKN1017</strain>
    </source>
</reference>
<accession>A0A182JSM7</accession>
<dbReference type="GO" id="GO:0043041">
    <property type="term" value="P:amino acid activation for nonribosomal peptide biosynthetic process"/>
    <property type="evidence" value="ECO:0007669"/>
    <property type="project" value="TreeGrafter"/>
</dbReference>